<proteinExistence type="predicted"/>
<sequence length="115" mass="12888">MEKNINVIAQSQCLSSELHEEFSPQPVVNYQFVLSSTGGLINPNLLVCDTDEFTVGDLLSSKEGKEKFVVMDIDTGSALITLEYAKNAYVKILFLLVLLIGCWFPVSYIFERIFS</sequence>
<name>A0A1N6DXG2_9BACT</name>
<dbReference type="Proteomes" id="UP000184694">
    <property type="component" value="Unassembled WGS sequence"/>
</dbReference>
<dbReference type="EMBL" id="FSRG01000003">
    <property type="protein sequence ID" value="SIN75432.1"/>
    <property type="molecule type" value="Genomic_DNA"/>
</dbReference>
<gene>
    <name evidence="2" type="ORF">SAMN02745161_0553</name>
</gene>
<accession>A0A1N6DXG2</accession>
<protein>
    <submittedName>
        <fullName evidence="2">Uncharacterized protein</fullName>
    </submittedName>
</protein>
<dbReference type="AlphaFoldDB" id="A0A1N6DXG2"/>
<organism evidence="2 3">
    <name type="scientific">Halodesulfovibrio marinisediminis DSM 17456</name>
    <dbReference type="NCBI Taxonomy" id="1121457"/>
    <lineage>
        <taxon>Bacteria</taxon>
        <taxon>Pseudomonadati</taxon>
        <taxon>Thermodesulfobacteriota</taxon>
        <taxon>Desulfovibrionia</taxon>
        <taxon>Desulfovibrionales</taxon>
        <taxon>Desulfovibrionaceae</taxon>
        <taxon>Halodesulfovibrio</taxon>
    </lineage>
</organism>
<feature type="transmembrane region" description="Helical" evidence="1">
    <location>
        <begin position="88"/>
        <end position="110"/>
    </location>
</feature>
<dbReference type="RefSeq" id="WP_074215416.1">
    <property type="nucleotide sequence ID" value="NZ_FSRG01000003.1"/>
</dbReference>
<dbReference type="STRING" id="1121457.SAMN02745161_0553"/>
<keyword evidence="1" id="KW-0812">Transmembrane</keyword>
<evidence type="ECO:0000313" key="3">
    <source>
        <dbReference type="Proteomes" id="UP000184694"/>
    </source>
</evidence>
<keyword evidence="1" id="KW-1133">Transmembrane helix</keyword>
<evidence type="ECO:0000256" key="1">
    <source>
        <dbReference type="SAM" id="Phobius"/>
    </source>
</evidence>
<reference evidence="3" key="1">
    <citation type="submission" date="2016-11" db="EMBL/GenBank/DDBJ databases">
        <authorList>
            <person name="Varghese N."/>
            <person name="Submissions S."/>
        </authorList>
    </citation>
    <scope>NUCLEOTIDE SEQUENCE [LARGE SCALE GENOMIC DNA]</scope>
    <source>
        <strain evidence="3">DSM 17456</strain>
    </source>
</reference>
<evidence type="ECO:0000313" key="2">
    <source>
        <dbReference type="EMBL" id="SIN75432.1"/>
    </source>
</evidence>
<keyword evidence="1" id="KW-0472">Membrane</keyword>
<keyword evidence="3" id="KW-1185">Reference proteome</keyword>